<dbReference type="Gene3D" id="3.30.420.10">
    <property type="entry name" value="Ribonuclease H-like superfamily/Ribonuclease H"/>
    <property type="match status" value="1"/>
</dbReference>
<dbReference type="PANTHER" id="PTHR47331">
    <property type="entry name" value="PHD-TYPE DOMAIN-CONTAINING PROTEIN"/>
    <property type="match status" value="1"/>
</dbReference>
<feature type="domain" description="Integrase catalytic" evidence="4">
    <location>
        <begin position="532"/>
        <end position="714"/>
    </location>
</feature>
<evidence type="ECO:0000313" key="5">
    <source>
        <dbReference type="EMBL" id="KAG5667045.1"/>
    </source>
</evidence>
<protein>
    <recommendedName>
        <fullName evidence="4">Integrase catalytic domain-containing protein</fullName>
    </recommendedName>
</protein>
<dbReference type="Proteomes" id="UP001107558">
    <property type="component" value="Chromosome 4"/>
</dbReference>
<keyword evidence="3" id="KW-0472">Membrane</keyword>
<dbReference type="GO" id="GO:0003676">
    <property type="term" value="F:nucleic acid binding"/>
    <property type="evidence" value="ECO:0007669"/>
    <property type="project" value="InterPro"/>
</dbReference>
<dbReference type="InterPro" id="IPR001584">
    <property type="entry name" value="Integrase_cat-core"/>
</dbReference>
<evidence type="ECO:0000313" key="6">
    <source>
        <dbReference type="Proteomes" id="UP001107558"/>
    </source>
</evidence>
<proteinExistence type="predicted"/>
<accession>A0A9J6BBG4</accession>
<dbReference type="InterPro" id="IPR012337">
    <property type="entry name" value="RNaseH-like_sf"/>
</dbReference>
<comment type="caution">
    <text evidence="5">The sequence shown here is derived from an EMBL/GenBank/DDBJ whole genome shotgun (WGS) entry which is preliminary data.</text>
</comment>
<feature type="transmembrane region" description="Helical" evidence="3">
    <location>
        <begin position="83"/>
        <end position="103"/>
    </location>
</feature>
<feature type="compositionally biased region" description="Polar residues" evidence="2">
    <location>
        <begin position="847"/>
        <end position="859"/>
    </location>
</feature>
<dbReference type="GO" id="GO:0015074">
    <property type="term" value="P:DNA integration"/>
    <property type="evidence" value="ECO:0007669"/>
    <property type="project" value="InterPro"/>
</dbReference>
<evidence type="ECO:0000259" key="4">
    <source>
        <dbReference type="PROSITE" id="PS50994"/>
    </source>
</evidence>
<dbReference type="PROSITE" id="PS50994">
    <property type="entry name" value="INTEGRASE"/>
    <property type="match status" value="1"/>
</dbReference>
<dbReference type="InterPro" id="IPR040676">
    <property type="entry name" value="DUF5641"/>
</dbReference>
<evidence type="ECO:0000256" key="3">
    <source>
        <dbReference type="SAM" id="Phobius"/>
    </source>
</evidence>
<feature type="coiled-coil region" evidence="1">
    <location>
        <begin position="960"/>
        <end position="987"/>
    </location>
</feature>
<dbReference type="InterPro" id="IPR036397">
    <property type="entry name" value="RNaseH_sf"/>
</dbReference>
<keyword evidence="6" id="KW-1185">Reference proteome</keyword>
<organism evidence="5 6">
    <name type="scientific">Polypedilum vanderplanki</name>
    <name type="common">Sleeping chironomid midge</name>
    <dbReference type="NCBI Taxonomy" id="319348"/>
    <lineage>
        <taxon>Eukaryota</taxon>
        <taxon>Metazoa</taxon>
        <taxon>Ecdysozoa</taxon>
        <taxon>Arthropoda</taxon>
        <taxon>Hexapoda</taxon>
        <taxon>Insecta</taxon>
        <taxon>Pterygota</taxon>
        <taxon>Neoptera</taxon>
        <taxon>Endopterygota</taxon>
        <taxon>Diptera</taxon>
        <taxon>Nematocera</taxon>
        <taxon>Chironomoidea</taxon>
        <taxon>Chironomidae</taxon>
        <taxon>Chironominae</taxon>
        <taxon>Polypedilum</taxon>
        <taxon>Polypedilum</taxon>
    </lineage>
</organism>
<keyword evidence="3" id="KW-0812">Transmembrane</keyword>
<dbReference type="InterPro" id="IPR008042">
    <property type="entry name" value="Retrotrans_Pao"/>
</dbReference>
<dbReference type="Pfam" id="PF18701">
    <property type="entry name" value="DUF5641"/>
    <property type="match status" value="1"/>
</dbReference>
<reference evidence="5" key="1">
    <citation type="submission" date="2021-03" db="EMBL/GenBank/DDBJ databases">
        <title>Chromosome level genome of the anhydrobiotic midge Polypedilum vanderplanki.</title>
        <authorList>
            <person name="Yoshida Y."/>
            <person name="Kikawada T."/>
            <person name="Gusev O."/>
        </authorList>
    </citation>
    <scope>NUCLEOTIDE SEQUENCE</scope>
    <source>
        <strain evidence="5">NIAS01</strain>
        <tissue evidence="5">Whole body or cell culture</tissue>
    </source>
</reference>
<feature type="transmembrane region" description="Helical" evidence="3">
    <location>
        <begin position="1337"/>
        <end position="1362"/>
    </location>
</feature>
<gene>
    <name evidence="5" type="ORF">PVAND_015046</name>
</gene>
<dbReference type="Pfam" id="PF05380">
    <property type="entry name" value="Peptidase_A17"/>
    <property type="match status" value="1"/>
</dbReference>
<name>A0A9J6BBG4_POLVA</name>
<evidence type="ECO:0000256" key="1">
    <source>
        <dbReference type="SAM" id="Coils"/>
    </source>
</evidence>
<dbReference type="EMBL" id="JADBJN010000004">
    <property type="protein sequence ID" value="KAG5667045.1"/>
    <property type="molecule type" value="Genomic_DNA"/>
</dbReference>
<sequence length="1413" mass="160392">MDDYLDTADTVECAKELIKGVKNVLNTGGMNLRKISSNEPAVIEEIAAEDRLERFSENKSVSISVTILGSGDMTRRKMLKCLASVYDCLGMVLPYVVMLRLIFSKVWPLQTGWDEAVSEVIASEFCEAFKEINLLKEMKFPRWLGMVTGNVVDLIGFSDASKKAVAAVVYIRTKWGNEFKCHLVRAQAHTTPIATQEKFNQGNVTMPRLELFALSMLADLIENVRKLIEKKCKIKHTFLFCDSQVAVAWLTNCPTQKVISRLVKNVLKKVQADEVKYVRSSINIADVASRGCGMKDLLENYDWLNGPEFIRKNEIPPDMTMNDESKNECENPIEATVLLSNVGEKEHGREIAQLVERMRSFTIIMNAVMAMYRFIFRDDHGRYKWYEYVFAEMQLIKWVQNRVYANEIERLKKGELVSKRSCLFVLNPFLDDLGVMRKGGRVSNDDTLTYQEKYPIILPPNQRLVKLMVRKAHLEVAHAPLALLLRHVRSRFWIIKAKKVAKIVIGECVKCTILAKSAVQTSIGQLPVDRLRPVKPFTVTGVDMCGPFPLRANRLSASKVLKGWVALFICFFTRAVHVELCTEMTAECFYAAFRRFCSRRGTPLKVYSDNGLNFVGCSKMLKSQWKATKEGFIGKLQNIEWMFNPPASPEMGGIWERSIGLFKQALKRSMLPITPTYEEFLTLITRCEAMLNSKPLTEMAEDSELPVPLTPAHFLIHRPLIPPPDRNYDEHVPPSKRWQIINFLEHQLWSTWKDTILDNIQKSYLFRKKAPNLKVCDVVVLKKEQTAPTSWPLGRIVGVYHGIDDVVRVVDVKTANGTYKRKVNNVVPLGVRNDENESERVRSNVTVTPLNLLKSNENQKSAKKSRKNRNEGESSSHVARRSQRLATKHAVMICCLVMCVSGFGVINANPTIEALENTVYKYESKRAYEKVGEHEMKVITRVNVTHDLMMIEDGFLRIKERCKQEKTDECERNVSELKREMDVVKNVVSEGSVKTSRKKRAWGKIIATVSMWAASIGFAVYQQIEMNELQGQNKELLKQIHGIKISSYQNTVMMGILSNQMGEDEERLQAVLTSAFTAITDKTNLNVAVATFSLVLSKFKELYENIAEVEINQLTTKHAILGLRYELSKAGRDFPDLSENELLLLKKPKVSVNNDIMEISYYLPIVTAPFTQYFIFVVAEMGQRIPNLPSEILVDEAIEYSLTGIKRQEISTGFLIEDAIKRKTNDCIKAVIRQNMTKTCHMIEAQKESDDLIRVSDNLMIVTKSAIVSCDDNDTMTITEKSSVLIENKNCSVVAGNTLVPLELESPEIPKRKSVNIPITQNKDNTLFEFDTDDKSIILIIAIAVAICTMIVMIVIIIALVVKRKVKPLPQGPREIERRRSMWHLAFDDPTSSVGSGEDVDVRTTTTGFNVRK</sequence>
<dbReference type="PANTHER" id="PTHR47331:SF4">
    <property type="entry name" value="PEPTIDASE S1 DOMAIN-CONTAINING PROTEIN"/>
    <property type="match status" value="1"/>
</dbReference>
<keyword evidence="3" id="KW-1133">Transmembrane helix</keyword>
<evidence type="ECO:0000256" key="2">
    <source>
        <dbReference type="SAM" id="MobiDB-lite"/>
    </source>
</evidence>
<feature type="region of interest" description="Disordered" evidence="2">
    <location>
        <begin position="847"/>
        <end position="881"/>
    </location>
</feature>
<dbReference type="OrthoDB" id="7790769at2759"/>
<dbReference type="SUPFAM" id="SSF53098">
    <property type="entry name" value="Ribonuclease H-like"/>
    <property type="match status" value="1"/>
</dbReference>
<keyword evidence="1" id="KW-0175">Coiled coil</keyword>